<proteinExistence type="inferred from homology"/>
<accession>A0A919UJW0</accession>
<dbReference type="InterPro" id="IPR050324">
    <property type="entry name" value="CDP-alcohol_PTase-I"/>
</dbReference>
<dbReference type="InterPro" id="IPR004570">
    <property type="entry name" value="Phosphatidylglycerol_P_synth"/>
</dbReference>
<evidence type="ECO:0000256" key="4">
    <source>
        <dbReference type="ARBA" id="ARBA00022679"/>
    </source>
</evidence>
<keyword evidence="5 13" id="KW-0812">Transmembrane</keyword>
<dbReference type="Proteomes" id="UP000652354">
    <property type="component" value="Unassembled WGS sequence"/>
</dbReference>
<dbReference type="RefSeq" id="WP_203653819.1">
    <property type="nucleotide sequence ID" value="NZ_BONR01000002.1"/>
</dbReference>
<evidence type="ECO:0000256" key="8">
    <source>
        <dbReference type="ARBA" id="ARBA00023136"/>
    </source>
</evidence>
<name>A0A919UJW0_9MICO</name>
<keyword evidence="10" id="KW-1208">Phospholipid metabolism</keyword>
<keyword evidence="15" id="KW-1185">Reference proteome</keyword>
<dbReference type="InterPro" id="IPR043130">
    <property type="entry name" value="CDP-OH_PTrfase_TM_dom"/>
</dbReference>
<dbReference type="GO" id="GO:0008444">
    <property type="term" value="F:CDP-diacylglycerol-glycerol-3-phosphate 3-phosphatidyltransferase activity"/>
    <property type="evidence" value="ECO:0007669"/>
    <property type="project" value="UniProtKB-UniRule"/>
</dbReference>
<keyword evidence="9" id="KW-0594">Phospholipid biosynthesis</keyword>
<feature type="transmembrane region" description="Helical" evidence="13">
    <location>
        <begin position="37"/>
        <end position="55"/>
    </location>
</feature>
<evidence type="ECO:0000256" key="13">
    <source>
        <dbReference type="SAM" id="Phobius"/>
    </source>
</evidence>
<organism evidence="14 15">
    <name type="scientific">Demequina activiva</name>
    <dbReference type="NCBI Taxonomy" id="1582364"/>
    <lineage>
        <taxon>Bacteria</taxon>
        <taxon>Bacillati</taxon>
        <taxon>Actinomycetota</taxon>
        <taxon>Actinomycetes</taxon>
        <taxon>Micrococcales</taxon>
        <taxon>Demequinaceae</taxon>
        <taxon>Demequina</taxon>
    </lineage>
</organism>
<evidence type="ECO:0000256" key="3">
    <source>
        <dbReference type="ARBA" id="ARBA00022516"/>
    </source>
</evidence>
<evidence type="ECO:0000256" key="10">
    <source>
        <dbReference type="ARBA" id="ARBA00023264"/>
    </source>
</evidence>
<keyword evidence="4 12" id="KW-0808">Transferase</keyword>
<dbReference type="Gene3D" id="1.20.120.1760">
    <property type="match status" value="1"/>
</dbReference>
<evidence type="ECO:0000256" key="5">
    <source>
        <dbReference type="ARBA" id="ARBA00022692"/>
    </source>
</evidence>
<evidence type="ECO:0000256" key="11">
    <source>
        <dbReference type="NCBIfam" id="TIGR00560"/>
    </source>
</evidence>
<evidence type="ECO:0000256" key="9">
    <source>
        <dbReference type="ARBA" id="ARBA00023209"/>
    </source>
</evidence>
<comment type="subcellular location">
    <subcellularLocation>
        <location evidence="1">Membrane</location>
        <topology evidence="1">Multi-pass membrane protein</topology>
    </subcellularLocation>
</comment>
<dbReference type="PROSITE" id="PS00379">
    <property type="entry name" value="CDP_ALCOHOL_P_TRANSF"/>
    <property type="match status" value="1"/>
</dbReference>
<dbReference type="PANTHER" id="PTHR14269:SF62">
    <property type="entry name" value="CDP-DIACYLGLYCEROL--GLYCEROL-3-PHOSPHATE 3-PHOSPHATIDYLTRANSFERASE 1, CHLOROPLASTIC"/>
    <property type="match status" value="1"/>
</dbReference>
<dbReference type="InterPro" id="IPR000462">
    <property type="entry name" value="CDP-OH_P_trans"/>
</dbReference>
<dbReference type="NCBIfam" id="TIGR00560">
    <property type="entry name" value="pgsA"/>
    <property type="match status" value="1"/>
</dbReference>
<dbReference type="PANTHER" id="PTHR14269">
    <property type="entry name" value="CDP-DIACYLGLYCEROL--GLYCEROL-3-PHOSPHATE 3-PHOSPHATIDYLTRANSFERASE-RELATED"/>
    <property type="match status" value="1"/>
</dbReference>
<keyword evidence="3" id="KW-0444">Lipid biosynthesis</keyword>
<keyword evidence="8 13" id="KW-0472">Membrane</keyword>
<evidence type="ECO:0000256" key="7">
    <source>
        <dbReference type="ARBA" id="ARBA00023098"/>
    </source>
</evidence>
<dbReference type="GO" id="GO:0046474">
    <property type="term" value="P:glycerophospholipid biosynthetic process"/>
    <property type="evidence" value="ECO:0007669"/>
    <property type="project" value="TreeGrafter"/>
</dbReference>
<evidence type="ECO:0000313" key="15">
    <source>
        <dbReference type="Proteomes" id="UP000652354"/>
    </source>
</evidence>
<feature type="transmembrane region" description="Helical" evidence="13">
    <location>
        <begin position="151"/>
        <end position="171"/>
    </location>
</feature>
<feature type="transmembrane region" description="Helical" evidence="13">
    <location>
        <begin position="76"/>
        <end position="94"/>
    </location>
</feature>
<evidence type="ECO:0000256" key="1">
    <source>
        <dbReference type="ARBA" id="ARBA00004141"/>
    </source>
</evidence>
<keyword evidence="7" id="KW-0443">Lipid metabolism</keyword>
<dbReference type="Pfam" id="PF01066">
    <property type="entry name" value="CDP-OH_P_transf"/>
    <property type="match status" value="1"/>
</dbReference>
<dbReference type="InterPro" id="IPR048254">
    <property type="entry name" value="CDP_ALCOHOL_P_TRANSF_CS"/>
</dbReference>
<dbReference type="EMBL" id="BONR01000002">
    <property type="protein sequence ID" value="GIG54250.1"/>
    <property type="molecule type" value="Genomic_DNA"/>
</dbReference>
<dbReference type="EC" id="2.7.8.5" evidence="11"/>
<evidence type="ECO:0000256" key="2">
    <source>
        <dbReference type="ARBA" id="ARBA00010441"/>
    </source>
</evidence>
<sequence>MSAALPNLLTAARLVAVPIVVWLLVVDGGEDGAWRWWALLIFLVAAATDYLDGYLARRWEVVSSFGKLADPIADKALVLCTLATIVWIDGVPWWPLAILAVREVGVTLGRLAVAGDTVIAASRGGKLKTVLQLAAITFYLWPGGPAWLDAVAWWCLVAAVVVAVITGADYARRIAAAVRHRRTARARGVGAQEGPGADARR</sequence>
<comment type="similarity">
    <text evidence="2 12">Belongs to the CDP-alcohol phosphatidyltransferase class-I family.</text>
</comment>
<evidence type="ECO:0000256" key="12">
    <source>
        <dbReference type="RuleBase" id="RU003750"/>
    </source>
</evidence>
<protein>
    <recommendedName>
        <fullName evidence="11">CDP-diacylglycerol--glycerol-3-phosphate 3-phosphatidyltransferase</fullName>
        <ecNumber evidence="11">2.7.8.5</ecNumber>
    </recommendedName>
</protein>
<reference evidence="14" key="1">
    <citation type="submission" date="2021-01" db="EMBL/GenBank/DDBJ databases">
        <title>Whole genome shotgun sequence of Demequina activiva NBRC 110675.</title>
        <authorList>
            <person name="Komaki H."/>
            <person name="Tamura T."/>
        </authorList>
    </citation>
    <scope>NUCLEOTIDE SEQUENCE</scope>
    <source>
        <strain evidence="14">NBRC 110675</strain>
    </source>
</reference>
<evidence type="ECO:0000313" key="14">
    <source>
        <dbReference type="EMBL" id="GIG54250.1"/>
    </source>
</evidence>
<feature type="transmembrane region" description="Helical" evidence="13">
    <location>
        <begin position="7"/>
        <end position="25"/>
    </location>
</feature>
<keyword evidence="6 13" id="KW-1133">Transmembrane helix</keyword>
<gene>
    <name evidence="14" type="primary">pgsA</name>
    <name evidence="14" type="ORF">Dac01nite_10020</name>
</gene>
<dbReference type="PIRSF" id="PIRSF000847">
    <property type="entry name" value="Phos_ph_gly_syn"/>
    <property type="match status" value="1"/>
</dbReference>
<dbReference type="GO" id="GO:0016020">
    <property type="term" value="C:membrane"/>
    <property type="evidence" value="ECO:0007669"/>
    <property type="project" value="UniProtKB-SubCell"/>
</dbReference>
<evidence type="ECO:0000256" key="6">
    <source>
        <dbReference type="ARBA" id="ARBA00022989"/>
    </source>
</evidence>
<comment type="caution">
    <text evidence="14">The sequence shown here is derived from an EMBL/GenBank/DDBJ whole genome shotgun (WGS) entry which is preliminary data.</text>
</comment>
<dbReference type="AlphaFoldDB" id="A0A919UJW0"/>